<keyword evidence="1" id="KW-1133">Transmembrane helix</keyword>
<keyword evidence="1" id="KW-0472">Membrane</keyword>
<feature type="transmembrane region" description="Helical" evidence="1">
    <location>
        <begin position="36"/>
        <end position="56"/>
    </location>
</feature>
<dbReference type="RefSeq" id="WP_208987270.1">
    <property type="nucleotide sequence ID" value="NZ_PPCN01000001.1"/>
</dbReference>
<name>A0A2S3V3A1_9HYPH</name>
<evidence type="ECO:0000313" key="2">
    <source>
        <dbReference type="EMBL" id="POF34467.1"/>
    </source>
</evidence>
<protein>
    <recommendedName>
        <fullName evidence="4">Yip1 domain-containing protein</fullName>
    </recommendedName>
</protein>
<accession>A0A2S3V3A1</accession>
<sequence>MLVSLSEIRAALDGSWLLLRNRPEGMTYFDQSIQGFWRSFSAVFLLIPAFLLSALAEKEFYFSEDMFQPDTFPEGAYWTAQFVGLAVDWVTLPILLAVLAVPIGISKRYVPFIVVRNWTSLLASVPYLITYVLFLLRIIPPGVAVLLSFSSLLAVLWYRYLVARIALQATISLAAGVVVLDVVLTLVISQIVGNLWGG</sequence>
<gene>
    <name evidence="2" type="ORF">CLV41_101922</name>
</gene>
<evidence type="ECO:0000313" key="3">
    <source>
        <dbReference type="Proteomes" id="UP000236959"/>
    </source>
</evidence>
<dbReference type="AlphaFoldDB" id="A0A2S3V3A1"/>
<evidence type="ECO:0000256" key="1">
    <source>
        <dbReference type="SAM" id="Phobius"/>
    </source>
</evidence>
<keyword evidence="3" id="KW-1185">Reference proteome</keyword>
<dbReference type="Proteomes" id="UP000236959">
    <property type="component" value="Unassembled WGS sequence"/>
</dbReference>
<evidence type="ECO:0008006" key="4">
    <source>
        <dbReference type="Google" id="ProtNLM"/>
    </source>
</evidence>
<proteinExistence type="predicted"/>
<dbReference type="EMBL" id="PPCN01000001">
    <property type="protein sequence ID" value="POF34467.1"/>
    <property type="molecule type" value="Genomic_DNA"/>
</dbReference>
<feature type="transmembrane region" description="Helical" evidence="1">
    <location>
        <begin position="76"/>
        <end position="101"/>
    </location>
</feature>
<feature type="transmembrane region" description="Helical" evidence="1">
    <location>
        <begin position="142"/>
        <end position="161"/>
    </location>
</feature>
<comment type="caution">
    <text evidence="2">The sequence shown here is derived from an EMBL/GenBank/DDBJ whole genome shotgun (WGS) entry which is preliminary data.</text>
</comment>
<reference evidence="2 3" key="1">
    <citation type="submission" date="2018-01" db="EMBL/GenBank/DDBJ databases">
        <title>Genomic Encyclopedia of Archaeal and Bacterial Type Strains, Phase II (KMG-II): from individual species to whole genera.</title>
        <authorList>
            <person name="Goeker M."/>
        </authorList>
    </citation>
    <scope>NUCLEOTIDE SEQUENCE [LARGE SCALE GENOMIC DNA]</scope>
    <source>
        <strain evidence="2 3">DSM 17023</strain>
    </source>
</reference>
<keyword evidence="1" id="KW-0812">Transmembrane</keyword>
<organism evidence="2 3">
    <name type="scientific">Roseibium marinum</name>
    <dbReference type="NCBI Taxonomy" id="281252"/>
    <lineage>
        <taxon>Bacteria</taxon>
        <taxon>Pseudomonadati</taxon>
        <taxon>Pseudomonadota</taxon>
        <taxon>Alphaproteobacteria</taxon>
        <taxon>Hyphomicrobiales</taxon>
        <taxon>Stappiaceae</taxon>
        <taxon>Roseibium</taxon>
    </lineage>
</organism>
<feature type="transmembrane region" description="Helical" evidence="1">
    <location>
        <begin position="173"/>
        <end position="196"/>
    </location>
</feature>
<feature type="transmembrane region" description="Helical" evidence="1">
    <location>
        <begin position="113"/>
        <end position="136"/>
    </location>
</feature>